<organism evidence="2 3">
    <name type="scientific">Operophtera brumata</name>
    <name type="common">Winter moth</name>
    <name type="synonym">Phalaena brumata</name>
    <dbReference type="NCBI Taxonomy" id="104452"/>
    <lineage>
        <taxon>Eukaryota</taxon>
        <taxon>Metazoa</taxon>
        <taxon>Ecdysozoa</taxon>
        <taxon>Arthropoda</taxon>
        <taxon>Hexapoda</taxon>
        <taxon>Insecta</taxon>
        <taxon>Pterygota</taxon>
        <taxon>Neoptera</taxon>
        <taxon>Endopterygota</taxon>
        <taxon>Lepidoptera</taxon>
        <taxon>Glossata</taxon>
        <taxon>Ditrysia</taxon>
        <taxon>Geometroidea</taxon>
        <taxon>Geometridae</taxon>
        <taxon>Larentiinae</taxon>
        <taxon>Operophtera</taxon>
    </lineage>
</organism>
<dbReference type="EMBL" id="JTDY01006392">
    <property type="protein sequence ID" value="KOB66052.1"/>
    <property type="molecule type" value="Genomic_DNA"/>
</dbReference>
<protein>
    <submittedName>
        <fullName evidence="2">Uncharacterized protein</fullName>
    </submittedName>
</protein>
<feature type="non-terminal residue" evidence="2">
    <location>
        <position position="193"/>
    </location>
</feature>
<dbReference type="AlphaFoldDB" id="A0A0L7KRY0"/>
<reference evidence="2 3" key="1">
    <citation type="journal article" date="2015" name="Genome Biol. Evol.">
        <title>The genome of winter moth (Operophtera brumata) provides a genomic perspective on sexual dimorphism and phenology.</title>
        <authorList>
            <person name="Derks M.F."/>
            <person name="Smit S."/>
            <person name="Salis L."/>
            <person name="Schijlen E."/>
            <person name="Bossers A."/>
            <person name="Mateman C."/>
            <person name="Pijl A.S."/>
            <person name="de Ridder D."/>
            <person name="Groenen M.A."/>
            <person name="Visser M.E."/>
            <person name="Megens H.J."/>
        </authorList>
    </citation>
    <scope>NUCLEOTIDE SEQUENCE [LARGE SCALE GENOMIC DNA]</scope>
    <source>
        <strain evidence="2">WM2013NL</strain>
        <tissue evidence="2">Head and thorax</tissue>
    </source>
</reference>
<keyword evidence="1" id="KW-0472">Membrane</keyword>
<comment type="caution">
    <text evidence="2">The sequence shown here is derived from an EMBL/GenBank/DDBJ whole genome shotgun (WGS) entry which is preliminary data.</text>
</comment>
<keyword evidence="1" id="KW-0812">Transmembrane</keyword>
<gene>
    <name evidence="2" type="ORF">OBRU01_21043</name>
</gene>
<evidence type="ECO:0000313" key="3">
    <source>
        <dbReference type="Proteomes" id="UP000037510"/>
    </source>
</evidence>
<sequence>MTHFYPDEQYALFPRLFHLDVYEYCLMKEDAVYCLGVFQLSAKGHNPTFDLMKEYSEDTYNFNHTYIHRGYCVSARCPSLSQSPPLRFARCVSRWGKQHGFNTRLHKLDYCITHREHVSEKRGVETPHKIFLWVLGVIALVNIIGTVHDMTTSSDIKIRVFIAWSVRNNWLHLVGPFAAGDPRLAALLPLEGG</sequence>
<proteinExistence type="predicted"/>
<feature type="transmembrane region" description="Helical" evidence="1">
    <location>
        <begin position="130"/>
        <end position="148"/>
    </location>
</feature>
<accession>A0A0L7KRY0</accession>
<keyword evidence="1" id="KW-1133">Transmembrane helix</keyword>
<dbReference type="Proteomes" id="UP000037510">
    <property type="component" value="Unassembled WGS sequence"/>
</dbReference>
<keyword evidence="3" id="KW-1185">Reference proteome</keyword>
<evidence type="ECO:0000313" key="2">
    <source>
        <dbReference type="EMBL" id="KOB66052.1"/>
    </source>
</evidence>
<evidence type="ECO:0000256" key="1">
    <source>
        <dbReference type="SAM" id="Phobius"/>
    </source>
</evidence>
<name>A0A0L7KRY0_OPEBR</name>